<evidence type="ECO:0000313" key="2">
    <source>
        <dbReference type="Proteomes" id="UP000289996"/>
    </source>
</evidence>
<name>A0A660E3T0_9LACO</name>
<evidence type="ECO:0000313" key="1">
    <source>
        <dbReference type="EMBL" id="VDG26614.1"/>
    </source>
</evidence>
<accession>A0A660E3T0</accession>
<gene>
    <name evidence="1" type="ORF">MUDAN_MDHGFNIF_00053</name>
</gene>
<keyword evidence="2" id="KW-1185">Reference proteome</keyword>
<dbReference type="EMBL" id="UYIG01000001">
    <property type="protein sequence ID" value="VDG26614.1"/>
    <property type="molecule type" value="Genomic_DNA"/>
</dbReference>
<reference evidence="1 2" key="1">
    <citation type="submission" date="2018-11" db="EMBL/GenBank/DDBJ databases">
        <authorList>
            <person name="Wuyts S."/>
        </authorList>
    </citation>
    <scope>NUCLEOTIDE SEQUENCE [LARGE SCALE GENOMIC DNA]</scope>
    <source>
        <strain evidence="1">Lactobacillus mudanjiangensis AMBF249</strain>
    </source>
</reference>
<sequence>MAILQILAVVLVATGLLTLVGDPTQSRVKHPKRGSNV</sequence>
<proteinExistence type="predicted"/>
<dbReference type="Proteomes" id="UP000289996">
    <property type="component" value="Unassembled WGS sequence"/>
</dbReference>
<organism evidence="1 2">
    <name type="scientific">Lactiplantibacillus mudanjiangensis</name>
    <dbReference type="NCBI Taxonomy" id="1296538"/>
    <lineage>
        <taxon>Bacteria</taxon>
        <taxon>Bacillati</taxon>
        <taxon>Bacillota</taxon>
        <taxon>Bacilli</taxon>
        <taxon>Lactobacillales</taxon>
        <taxon>Lactobacillaceae</taxon>
        <taxon>Lactiplantibacillus</taxon>
    </lineage>
</organism>
<protein>
    <submittedName>
        <fullName evidence="1">Uncharacterized protein</fullName>
    </submittedName>
</protein>
<dbReference type="AlphaFoldDB" id="A0A660E3T0"/>